<sequence>MPYKHRRRYSTIEKIAYGRNDSLLLQDLQPPELDPGSPKLMFRPITVIFVDNDALANASYLPSNMVSPDTSSPRLFLINLDTDFRMSSSSGSGSEASSSGQGKKNLSSSVSSTSGNASPISDNTNVVSSDFLVGLFPKEENKAKRKSRKKDQKKRKQRKRVTSTKDPNKSVVQCNAKMPMTSAFETSAPSSLCSSDKHLPDSNLSDEVAVSLLDKDDSANTNKFVDCPNSLLSTSFSDEIDDFETVPSSERSSDDLHWTTTTWLHSSGNFKNEEALPFSFDGGNGGENCKENNICDGNSPMDKTNNDMSENTSDDTVIELPVKDETGPSSSEVPKDPHSYAACFSNNVLDAYCGTGRADYIIQDDSSNGFHVVISGKRRRRARRRMNNGALNGENMPINANIHSNMEKDYNYSIWPKLQKFGEECSKPNRVKVSSSHIKLAMKDDKMKSEDRKFIEPKKKQSGITPCSGGNSKIEASLVASRESKASVTITKSTVGNSVTGVMCESNPIAKQAEHNDWNVTCTAKTDVPNGIQQREGLQNPPPVQLNIQSKTGSKSPGNEVSGRCVSKLTDNELEKRVPVPTEEFFCHNKLSYIPTTTNQLGQGKIETISVSDTKMNSEDTVGSIVGNEGQELIKPCFGSYKESNNLNSISTSTQNRIPVVTRTSADINKIMIALNDVCKQQRVVEYAQLMIGYPIADFEKFLFSASPIIRQTEGQNISLKNIWKWYEEPGCFGLEVSGQEFCDSRRLPNGYLDFTAYFVPYLSAVQLFGMSVSSRNCNLNSQVDQTDKSSKSLGSHSTLTLMLQNSCKSADVCLSDFSSEGDLSDKNTPVNQADLIFEYFESDLPPRRPPLFDKTNELMAGDTASDGCIFGNPSVLESIELQDLHPASWYCVAWYPIYRIPIGRLRAAFLTYHSLGNFTRRGNPADSPGACDTLVSPVVGLQSYNDMGENWFRPRNMGSNVPCTNPNTSELVKERLRALRQTAAAMSGTIVSKGDSRSVNRHRDYEFFVSRSR</sequence>
<evidence type="ECO:0000313" key="3">
    <source>
        <dbReference type="Proteomes" id="UP000734854"/>
    </source>
</evidence>
<gene>
    <name evidence="2" type="ORF">ZIOFF_012447</name>
</gene>
<accession>A0A8J5M3E9</accession>
<dbReference type="AlphaFoldDB" id="A0A8J5M3E9"/>
<feature type="region of interest" description="Disordered" evidence="1">
    <location>
        <begin position="140"/>
        <end position="176"/>
    </location>
</feature>
<comment type="caution">
    <text evidence="2">The sequence shown here is derived from an EMBL/GenBank/DDBJ whole genome shotgun (WGS) entry which is preliminary data.</text>
</comment>
<keyword evidence="3" id="KW-1185">Reference proteome</keyword>
<dbReference type="Pfam" id="PF05623">
    <property type="entry name" value="DUF789"/>
    <property type="match status" value="1"/>
</dbReference>
<proteinExistence type="predicted"/>
<feature type="compositionally biased region" description="Basic residues" evidence="1">
    <location>
        <begin position="143"/>
        <end position="162"/>
    </location>
</feature>
<dbReference type="InterPro" id="IPR008507">
    <property type="entry name" value="DUF789"/>
</dbReference>
<feature type="region of interest" description="Disordered" evidence="1">
    <location>
        <begin position="87"/>
        <end position="123"/>
    </location>
</feature>
<protein>
    <submittedName>
        <fullName evidence="2">Uncharacterized protein</fullName>
    </submittedName>
</protein>
<dbReference type="PANTHER" id="PTHR32010:SF18">
    <property type="entry name" value="DUF789 FAMILY PROTEIN"/>
    <property type="match status" value="1"/>
</dbReference>
<dbReference type="EMBL" id="JACMSC010000003">
    <property type="protein sequence ID" value="KAG6530224.1"/>
    <property type="molecule type" value="Genomic_DNA"/>
</dbReference>
<evidence type="ECO:0000256" key="1">
    <source>
        <dbReference type="SAM" id="MobiDB-lite"/>
    </source>
</evidence>
<name>A0A8J5M3E9_ZINOF</name>
<evidence type="ECO:0000313" key="2">
    <source>
        <dbReference type="EMBL" id="KAG6530224.1"/>
    </source>
</evidence>
<dbReference type="Proteomes" id="UP000734854">
    <property type="component" value="Unassembled WGS sequence"/>
</dbReference>
<organism evidence="2 3">
    <name type="scientific">Zingiber officinale</name>
    <name type="common">Ginger</name>
    <name type="synonym">Amomum zingiber</name>
    <dbReference type="NCBI Taxonomy" id="94328"/>
    <lineage>
        <taxon>Eukaryota</taxon>
        <taxon>Viridiplantae</taxon>
        <taxon>Streptophyta</taxon>
        <taxon>Embryophyta</taxon>
        <taxon>Tracheophyta</taxon>
        <taxon>Spermatophyta</taxon>
        <taxon>Magnoliopsida</taxon>
        <taxon>Liliopsida</taxon>
        <taxon>Zingiberales</taxon>
        <taxon>Zingiberaceae</taxon>
        <taxon>Zingiber</taxon>
    </lineage>
</organism>
<dbReference type="OrthoDB" id="1920576at2759"/>
<dbReference type="PANTHER" id="PTHR32010">
    <property type="entry name" value="PHOTOSYSTEM II STABILITY/ASSEMBLY FACTOR HCF136, CHLOROPLASTIC"/>
    <property type="match status" value="1"/>
</dbReference>
<feature type="compositionally biased region" description="Low complexity" evidence="1">
    <location>
        <begin position="87"/>
        <end position="118"/>
    </location>
</feature>
<reference evidence="2 3" key="1">
    <citation type="submission" date="2020-08" db="EMBL/GenBank/DDBJ databases">
        <title>Plant Genome Project.</title>
        <authorList>
            <person name="Zhang R.-G."/>
        </authorList>
    </citation>
    <scope>NUCLEOTIDE SEQUENCE [LARGE SCALE GENOMIC DNA]</scope>
    <source>
        <tissue evidence="2">Rhizome</tissue>
    </source>
</reference>